<dbReference type="Proteomes" id="UP000085678">
    <property type="component" value="Unplaced"/>
</dbReference>
<dbReference type="GO" id="GO:0015020">
    <property type="term" value="F:glucuronosyltransferase activity"/>
    <property type="evidence" value="ECO:0007669"/>
    <property type="project" value="UniProtKB-EC"/>
</dbReference>
<gene>
    <name evidence="7" type="primary">LOC106154227</name>
</gene>
<dbReference type="KEGG" id="lak:106154227"/>
<evidence type="ECO:0000313" key="6">
    <source>
        <dbReference type="Proteomes" id="UP000085678"/>
    </source>
</evidence>
<dbReference type="InterPro" id="IPR035595">
    <property type="entry name" value="UDP_glycos_trans_CS"/>
</dbReference>
<dbReference type="STRING" id="7574.A0A1S3HD70"/>
<evidence type="ECO:0000256" key="1">
    <source>
        <dbReference type="ARBA" id="ARBA00009995"/>
    </source>
</evidence>
<protein>
    <recommendedName>
        <fullName evidence="5">UDP-glucuronosyltransferase</fullName>
        <ecNumber evidence="5">2.4.1.17</ecNumber>
    </recommendedName>
</protein>
<sequence length="489" mass="56685">MEKIAILLRDHGHEITMLVADHYKPKHDLGDVKLIRFHIDDTEFNKGGVMDLQTAFDIIERDPVIVLKELDDLDYLLCHTLFSDNDILMQFRNSNFSLFLFDPLNIAAGTLLNEYLKVPSVGYWNQGFWNLWYVFHQPMFYSFMPNIPSGLSDHMNFWERLHNYEVDQSIRSWLEDKMDYIEGLRLKYLPKENIPHMKHAFERVSLMIAANAHFALDYPRPVMPHVKPISGLLWTPAKPLPKFFNDIVTDATHGVILLSFGTIVPHLEEEKAEMFARVFAKLSQKVIWRHDGKAPKSLGSNTYLVKWFPQNDLLAHQATKLFITHCGVSSMWEALYHAVPVVAIPLFWDQPQNARKLTDRVKVGVSLDYLTLTETKLENAIGKVLNEKSYRENAEKISIILQDTPMSGQEEFLFWLNYTMRHNGPLHFHSQAAYSLNWYQYFLLDVIAYKVAVSCLAISAYILLAVVLWKLMKTILKYFTSKNVKSKAA</sequence>
<dbReference type="FunFam" id="3.40.50.2000:FF:000021">
    <property type="entry name" value="UDP-glucuronosyltransferase"/>
    <property type="match status" value="1"/>
</dbReference>
<dbReference type="Gene3D" id="3.40.50.2000">
    <property type="entry name" value="Glycogen Phosphorylase B"/>
    <property type="match status" value="2"/>
</dbReference>
<keyword evidence="5" id="KW-0812">Transmembrane</keyword>
<dbReference type="CDD" id="cd03784">
    <property type="entry name" value="GT1_Gtf-like"/>
    <property type="match status" value="1"/>
</dbReference>
<evidence type="ECO:0000256" key="2">
    <source>
        <dbReference type="ARBA" id="ARBA00022676"/>
    </source>
</evidence>
<keyword evidence="2 4" id="KW-0328">Glycosyltransferase</keyword>
<comment type="catalytic activity">
    <reaction evidence="5">
        <text>glucuronate acceptor + UDP-alpha-D-glucuronate = acceptor beta-D-glucuronoside + UDP + H(+)</text>
        <dbReference type="Rhea" id="RHEA:21032"/>
        <dbReference type="ChEBI" id="CHEBI:15378"/>
        <dbReference type="ChEBI" id="CHEBI:58052"/>
        <dbReference type="ChEBI" id="CHEBI:58223"/>
        <dbReference type="ChEBI" id="CHEBI:132367"/>
        <dbReference type="ChEBI" id="CHEBI:132368"/>
        <dbReference type="EC" id="2.4.1.17"/>
    </reaction>
</comment>
<evidence type="ECO:0000256" key="3">
    <source>
        <dbReference type="ARBA" id="ARBA00022679"/>
    </source>
</evidence>
<dbReference type="Pfam" id="PF00201">
    <property type="entry name" value="UDPGT"/>
    <property type="match status" value="1"/>
</dbReference>
<dbReference type="GeneID" id="106154227"/>
<accession>A0A1S3HD70</accession>
<dbReference type="GO" id="GO:0016020">
    <property type="term" value="C:membrane"/>
    <property type="evidence" value="ECO:0007669"/>
    <property type="project" value="UniProtKB-SubCell"/>
</dbReference>
<comment type="similarity">
    <text evidence="1 4">Belongs to the UDP-glycosyltransferase family.</text>
</comment>
<dbReference type="PANTHER" id="PTHR48043:SF145">
    <property type="entry name" value="FI06409P-RELATED"/>
    <property type="match status" value="1"/>
</dbReference>
<evidence type="ECO:0000256" key="5">
    <source>
        <dbReference type="RuleBase" id="RU362059"/>
    </source>
</evidence>
<dbReference type="PANTHER" id="PTHR48043">
    <property type="entry name" value="EG:EG0003.4 PROTEIN-RELATED"/>
    <property type="match status" value="1"/>
</dbReference>
<keyword evidence="5" id="KW-0472">Membrane</keyword>
<dbReference type="InterPro" id="IPR050271">
    <property type="entry name" value="UDP-glycosyltransferase"/>
</dbReference>
<name>A0A1S3HD70_LINAN</name>
<dbReference type="AlphaFoldDB" id="A0A1S3HD70"/>
<keyword evidence="6" id="KW-1185">Reference proteome</keyword>
<dbReference type="PROSITE" id="PS00375">
    <property type="entry name" value="UDPGT"/>
    <property type="match status" value="1"/>
</dbReference>
<keyword evidence="3 4" id="KW-0808">Transferase</keyword>
<proteinExistence type="inferred from homology"/>
<organism evidence="6 7">
    <name type="scientific">Lingula anatina</name>
    <name type="common">Brachiopod</name>
    <name type="synonym">Lingula unguis</name>
    <dbReference type="NCBI Taxonomy" id="7574"/>
    <lineage>
        <taxon>Eukaryota</taxon>
        <taxon>Metazoa</taxon>
        <taxon>Spiralia</taxon>
        <taxon>Lophotrochozoa</taxon>
        <taxon>Brachiopoda</taxon>
        <taxon>Linguliformea</taxon>
        <taxon>Lingulata</taxon>
        <taxon>Lingulida</taxon>
        <taxon>Linguloidea</taxon>
        <taxon>Lingulidae</taxon>
        <taxon>Lingula</taxon>
    </lineage>
</organism>
<reference evidence="7" key="1">
    <citation type="submission" date="2025-08" db="UniProtKB">
        <authorList>
            <consortium name="RefSeq"/>
        </authorList>
    </citation>
    <scope>IDENTIFICATION</scope>
    <source>
        <tissue evidence="7">Gonads</tissue>
    </source>
</reference>
<dbReference type="FunCoup" id="A0A1S3HD70">
    <property type="interactions" value="678"/>
</dbReference>
<dbReference type="InterPro" id="IPR002213">
    <property type="entry name" value="UDP_glucos_trans"/>
</dbReference>
<keyword evidence="5" id="KW-1133">Transmembrane helix</keyword>
<comment type="subcellular location">
    <subcellularLocation>
        <location evidence="5">Membrane</location>
        <topology evidence="5">Single-pass membrane protein</topology>
    </subcellularLocation>
</comment>
<feature type="transmembrane region" description="Helical" evidence="5">
    <location>
        <begin position="447"/>
        <end position="469"/>
    </location>
</feature>
<dbReference type="EC" id="2.4.1.17" evidence="5"/>
<evidence type="ECO:0000256" key="4">
    <source>
        <dbReference type="RuleBase" id="RU003718"/>
    </source>
</evidence>
<dbReference type="InParanoid" id="A0A1S3HD70"/>
<evidence type="ECO:0000313" key="7">
    <source>
        <dbReference type="RefSeq" id="XP_013383973.1"/>
    </source>
</evidence>
<dbReference type="OrthoDB" id="5835829at2759"/>
<dbReference type="SUPFAM" id="SSF53756">
    <property type="entry name" value="UDP-Glycosyltransferase/glycogen phosphorylase"/>
    <property type="match status" value="1"/>
</dbReference>
<dbReference type="RefSeq" id="XP_013383973.1">
    <property type="nucleotide sequence ID" value="XM_013528519.1"/>
</dbReference>